<accession>A0ABX7IA54</accession>
<organism evidence="2 3">
    <name type="scientific">Dyadobacter sandarakinus</name>
    <dbReference type="NCBI Taxonomy" id="2747268"/>
    <lineage>
        <taxon>Bacteria</taxon>
        <taxon>Pseudomonadati</taxon>
        <taxon>Bacteroidota</taxon>
        <taxon>Cytophagia</taxon>
        <taxon>Cytophagales</taxon>
        <taxon>Spirosomataceae</taxon>
        <taxon>Dyadobacter</taxon>
    </lineage>
</organism>
<feature type="transmembrane region" description="Helical" evidence="1">
    <location>
        <begin position="145"/>
        <end position="166"/>
    </location>
</feature>
<evidence type="ECO:0000313" key="2">
    <source>
        <dbReference type="EMBL" id="QRR02855.1"/>
    </source>
</evidence>
<reference evidence="2 3" key="1">
    <citation type="submission" date="2020-06" db="EMBL/GenBank/DDBJ databases">
        <title>Dyadobacter sandarakinus sp. nov., isolated from the soil of the Arctic Yellow River Station.</title>
        <authorList>
            <person name="Zhang Y."/>
            <person name="Peng F."/>
        </authorList>
    </citation>
    <scope>NUCLEOTIDE SEQUENCE [LARGE SCALE GENOMIC DNA]</scope>
    <source>
        <strain evidence="2 3">Q3-56</strain>
    </source>
</reference>
<sequence>MKLHTLPCTILLFLLLFFYGILSSAQSVRKNDVIIRRDSSRIQALITQMTYEKINYRDLSTADSARKYIYLEQVAKVLLKNGKTVNVRDSVMAVHTPPDTIGQYADLSNLPQDPFEKSIVMANSDQLRDKYRYHHDKAANNRNGAIVFTSFAAASLVAGLVIISTGEDHDDKIFGTSLAVAGPIAGGVLALVTFRNFAIHSSRARKARNELERRNQPLTFMRISPAFDPFNKLARLSVRFSL</sequence>
<keyword evidence="1" id="KW-0472">Membrane</keyword>
<protein>
    <submittedName>
        <fullName evidence="2">Uncharacterized protein</fullName>
    </submittedName>
</protein>
<keyword evidence="3" id="KW-1185">Reference proteome</keyword>
<evidence type="ECO:0000313" key="3">
    <source>
        <dbReference type="Proteomes" id="UP000612680"/>
    </source>
</evidence>
<feature type="transmembrane region" description="Helical" evidence="1">
    <location>
        <begin position="173"/>
        <end position="194"/>
    </location>
</feature>
<evidence type="ECO:0000256" key="1">
    <source>
        <dbReference type="SAM" id="Phobius"/>
    </source>
</evidence>
<dbReference type="EMBL" id="CP056775">
    <property type="protein sequence ID" value="QRR02855.1"/>
    <property type="molecule type" value="Genomic_DNA"/>
</dbReference>
<name>A0ABX7IA54_9BACT</name>
<dbReference type="Proteomes" id="UP000612680">
    <property type="component" value="Chromosome"/>
</dbReference>
<dbReference type="RefSeq" id="WP_204658218.1">
    <property type="nucleotide sequence ID" value="NZ_CP056775.1"/>
</dbReference>
<keyword evidence="1" id="KW-0812">Transmembrane</keyword>
<gene>
    <name evidence="2" type="ORF">HWI92_19030</name>
</gene>
<proteinExistence type="predicted"/>
<keyword evidence="1" id="KW-1133">Transmembrane helix</keyword>